<keyword evidence="2" id="KW-0547">Nucleotide-binding</keyword>
<dbReference type="PROSITE" id="PS50011">
    <property type="entry name" value="PROTEIN_KINASE_DOM"/>
    <property type="match status" value="1"/>
</dbReference>
<dbReference type="SUPFAM" id="SSF56112">
    <property type="entry name" value="Protein kinase-like (PK-like)"/>
    <property type="match status" value="1"/>
</dbReference>
<proteinExistence type="predicted"/>
<evidence type="ECO:0000256" key="6">
    <source>
        <dbReference type="SAM" id="Phobius"/>
    </source>
</evidence>
<gene>
    <name evidence="8" type="ORF">POL67_28875</name>
</gene>
<dbReference type="GO" id="GO:0016301">
    <property type="term" value="F:kinase activity"/>
    <property type="evidence" value="ECO:0007669"/>
    <property type="project" value="UniProtKB-KW"/>
</dbReference>
<dbReference type="PANTHER" id="PTHR43289:SF34">
    <property type="entry name" value="SERINE_THREONINE-PROTEIN KINASE YBDM-RELATED"/>
    <property type="match status" value="1"/>
</dbReference>
<dbReference type="EMBL" id="JAQNDO010000001">
    <property type="protein sequence ID" value="MDC0745380.1"/>
    <property type="molecule type" value="Genomic_DNA"/>
</dbReference>
<dbReference type="CDD" id="cd14014">
    <property type="entry name" value="STKc_PknB_like"/>
    <property type="match status" value="1"/>
</dbReference>
<evidence type="ECO:0000256" key="3">
    <source>
        <dbReference type="ARBA" id="ARBA00022777"/>
    </source>
</evidence>
<keyword evidence="3 8" id="KW-0418">Kinase</keyword>
<keyword evidence="1" id="KW-0808">Transferase</keyword>
<keyword evidence="6" id="KW-0812">Transmembrane</keyword>
<feature type="transmembrane region" description="Helical" evidence="6">
    <location>
        <begin position="352"/>
        <end position="373"/>
    </location>
</feature>
<evidence type="ECO:0000256" key="5">
    <source>
        <dbReference type="SAM" id="MobiDB-lite"/>
    </source>
</evidence>
<evidence type="ECO:0000256" key="4">
    <source>
        <dbReference type="ARBA" id="ARBA00022840"/>
    </source>
</evidence>
<dbReference type="SMART" id="SM00220">
    <property type="entry name" value="S_TKc"/>
    <property type="match status" value="1"/>
</dbReference>
<evidence type="ECO:0000256" key="1">
    <source>
        <dbReference type="ARBA" id="ARBA00022679"/>
    </source>
</evidence>
<feature type="region of interest" description="Disordered" evidence="5">
    <location>
        <begin position="395"/>
        <end position="454"/>
    </location>
</feature>
<reference evidence="8 9" key="1">
    <citation type="submission" date="2022-11" db="EMBL/GenBank/DDBJ databases">
        <title>Minimal conservation of predation-associated metabolite biosynthetic gene clusters underscores biosynthetic potential of Myxococcota including descriptions for ten novel species: Archangium lansinium sp. nov., Myxococcus landrumus sp. nov., Nannocystis bai.</title>
        <authorList>
            <person name="Ahearne A."/>
            <person name="Stevens C."/>
            <person name="Dowd S."/>
        </authorList>
    </citation>
    <scope>NUCLEOTIDE SEQUENCE [LARGE SCALE GENOMIC DNA]</scope>
    <source>
        <strain evidence="8 9">RJM3</strain>
    </source>
</reference>
<evidence type="ECO:0000313" key="9">
    <source>
        <dbReference type="Proteomes" id="UP001221411"/>
    </source>
</evidence>
<organism evidence="8 9">
    <name type="scientific">Polyangium mundeleinium</name>
    <dbReference type="NCBI Taxonomy" id="2995306"/>
    <lineage>
        <taxon>Bacteria</taxon>
        <taxon>Pseudomonadati</taxon>
        <taxon>Myxococcota</taxon>
        <taxon>Polyangia</taxon>
        <taxon>Polyangiales</taxon>
        <taxon>Polyangiaceae</taxon>
        <taxon>Polyangium</taxon>
    </lineage>
</organism>
<evidence type="ECO:0000313" key="8">
    <source>
        <dbReference type="EMBL" id="MDC0745380.1"/>
    </source>
</evidence>
<protein>
    <submittedName>
        <fullName evidence="8">Serine/threonine-protein kinase</fullName>
    </submittedName>
</protein>
<dbReference type="Pfam" id="PF00069">
    <property type="entry name" value="Pkinase"/>
    <property type="match status" value="1"/>
</dbReference>
<evidence type="ECO:0000256" key="2">
    <source>
        <dbReference type="ARBA" id="ARBA00022741"/>
    </source>
</evidence>
<evidence type="ECO:0000259" key="7">
    <source>
        <dbReference type="PROSITE" id="PS50011"/>
    </source>
</evidence>
<dbReference type="PANTHER" id="PTHR43289">
    <property type="entry name" value="MITOGEN-ACTIVATED PROTEIN KINASE KINASE KINASE 20-RELATED"/>
    <property type="match status" value="1"/>
</dbReference>
<accession>A0ABT5EU73</accession>
<keyword evidence="6" id="KW-1133">Transmembrane helix</keyword>
<dbReference type="Gene3D" id="3.30.200.20">
    <property type="entry name" value="Phosphorylase Kinase, domain 1"/>
    <property type="match status" value="1"/>
</dbReference>
<dbReference type="RefSeq" id="WP_271922816.1">
    <property type="nucleotide sequence ID" value="NZ_JAQNDO010000001.1"/>
</dbReference>
<sequence>MQTLPVMHDADTEPLDDAVTRRAQARIGTVLRAKWRIDRVLGIGGMAAVYEGTHRNGKRGAIKMLHLELSVDPEARARFLREGYVANNVGHSGAVSVLDDDVAEDGSVFVVMELLEGKTVDALAEQRPTGRLGITESLRLADQLLDTLAAAHDKGIVHRDLKPENLFLTKDGALKVLDFGLARMREMQSNAKMTKTGNAMGTPAFMPPEQALGEWNRVDARSDLWAVGASLFTLMTGRLVHDAPTLNQLLLKAMTQAPAPIRTVLPGLPADVAEVVDKSLSFDMNARFQDARSMQVGVRKALAWLDKHGEPQNLVPVASRGTTNPGAVDSQMITLKRDPTAPTPAPARTSRLAMIALALGTLALGGVAAFFVFGGSSEETPGPVSAASSSAGSARVEAPAPSAPPSVAPIAPIEPARMVTEDAGAPPPVPSVTASAVKKGPSVKSGADFGEWGK</sequence>
<keyword evidence="6" id="KW-0472">Membrane</keyword>
<dbReference type="Proteomes" id="UP001221411">
    <property type="component" value="Unassembled WGS sequence"/>
</dbReference>
<comment type="caution">
    <text evidence="8">The sequence shown here is derived from an EMBL/GenBank/DDBJ whole genome shotgun (WGS) entry which is preliminary data.</text>
</comment>
<name>A0ABT5EU73_9BACT</name>
<dbReference type="Gene3D" id="1.10.510.10">
    <property type="entry name" value="Transferase(Phosphotransferase) domain 1"/>
    <property type="match status" value="1"/>
</dbReference>
<feature type="domain" description="Protein kinase" evidence="7">
    <location>
        <begin position="35"/>
        <end position="305"/>
    </location>
</feature>
<dbReference type="InterPro" id="IPR000719">
    <property type="entry name" value="Prot_kinase_dom"/>
</dbReference>
<keyword evidence="4" id="KW-0067">ATP-binding</keyword>
<dbReference type="PROSITE" id="PS00108">
    <property type="entry name" value="PROTEIN_KINASE_ST"/>
    <property type="match status" value="1"/>
</dbReference>
<dbReference type="InterPro" id="IPR011009">
    <property type="entry name" value="Kinase-like_dom_sf"/>
</dbReference>
<dbReference type="InterPro" id="IPR008271">
    <property type="entry name" value="Ser/Thr_kinase_AS"/>
</dbReference>
<keyword evidence="9" id="KW-1185">Reference proteome</keyword>